<evidence type="ECO:0000313" key="2">
    <source>
        <dbReference type="EMBL" id="CAF3894574.1"/>
    </source>
</evidence>
<comment type="caution">
    <text evidence="1">The sequence shown here is derived from an EMBL/GenBank/DDBJ whole genome shotgun (WGS) entry which is preliminary data.</text>
</comment>
<dbReference type="AlphaFoldDB" id="A0A815TKZ2"/>
<organism evidence="1 3">
    <name type="scientific">Rotaria sordida</name>
    <dbReference type="NCBI Taxonomy" id="392033"/>
    <lineage>
        <taxon>Eukaryota</taxon>
        <taxon>Metazoa</taxon>
        <taxon>Spiralia</taxon>
        <taxon>Gnathifera</taxon>
        <taxon>Rotifera</taxon>
        <taxon>Eurotatoria</taxon>
        <taxon>Bdelloidea</taxon>
        <taxon>Philodinida</taxon>
        <taxon>Philodinidae</taxon>
        <taxon>Rotaria</taxon>
    </lineage>
</organism>
<dbReference type="Proteomes" id="UP000663836">
    <property type="component" value="Unassembled WGS sequence"/>
</dbReference>
<reference evidence="1" key="1">
    <citation type="submission" date="2021-02" db="EMBL/GenBank/DDBJ databases">
        <authorList>
            <person name="Nowell W R."/>
        </authorList>
    </citation>
    <scope>NUCLEOTIDE SEQUENCE</scope>
</reference>
<evidence type="ECO:0000313" key="3">
    <source>
        <dbReference type="Proteomes" id="UP000663864"/>
    </source>
</evidence>
<name>A0A815TKZ2_9BILA</name>
<gene>
    <name evidence="2" type="ORF">JBS370_LOCUS20545</name>
    <name evidence="1" type="ORF">ZHD862_LOCUS37643</name>
</gene>
<dbReference type="Proteomes" id="UP000663864">
    <property type="component" value="Unassembled WGS sequence"/>
</dbReference>
<evidence type="ECO:0000313" key="1">
    <source>
        <dbReference type="EMBL" id="CAF1505245.1"/>
    </source>
</evidence>
<dbReference type="EMBL" id="CAJOBD010002602">
    <property type="protein sequence ID" value="CAF3894574.1"/>
    <property type="molecule type" value="Genomic_DNA"/>
</dbReference>
<protein>
    <submittedName>
        <fullName evidence="1">Uncharacterized protein</fullName>
    </submittedName>
</protein>
<accession>A0A815TKZ2</accession>
<sequence length="180" mass="20572">MKQYGYTALHSTVHPIDDRLRESLSFELETFVLKTSNTLARYLYDEYVSQLETILNEICPEENGDLYRTQLLSHDICKYEVRAIVLRICRPIITATLRFSHSDQQCRHAAINELILIAPTLACQLCNNENDNSESIASKLANWTPTLKKGIELVLGIYGKTGIQNRITAEIFKAIIKRII</sequence>
<dbReference type="EMBL" id="CAJNOT010007361">
    <property type="protein sequence ID" value="CAF1505245.1"/>
    <property type="molecule type" value="Genomic_DNA"/>
</dbReference>
<proteinExistence type="predicted"/>